<name>A0A4P8L090_9BACT</name>
<dbReference type="CDD" id="cd24049">
    <property type="entry name" value="ASKHA_NBD_PilM"/>
    <property type="match status" value="1"/>
</dbReference>
<reference evidence="2 3" key="2">
    <citation type="submission" date="2019-05" db="EMBL/GenBank/DDBJ databases">
        <authorList>
            <person name="Suflita J.M."/>
            <person name="Marks C.R."/>
        </authorList>
    </citation>
    <scope>NUCLEOTIDE SEQUENCE [LARGE SCALE GENOMIC DNA]</scope>
    <source>
        <strain evidence="2 3">ALDC</strain>
    </source>
</reference>
<reference evidence="2 3" key="1">
    <citation type="submission" date="2019-05" db="EMBL/GenBank/DDBJ databases">
        <title>The Complete Genome Sequence of the n-alkane-degrading Desulfoglaeba alkanexedens ALDC reveals multiple alkylsuccinate synthase gene clusters.</title>
        <authorList>
            <person name="Callaghan A.V."/>
            <person name="Davidova I.A."/>
            <person name="Duncan K.E."/>
            <person name="Morris B."/>
            <person name="McInerney M.J."/>
        </authorList>
    </citation>
    <scope>NUCLEOTIDE SEQUENCE [LARGE SCALE GENOMIC DNA]</scope>
    <source>
        <strain evidence="2 3">ALDC</strain>
    </source>
</reference>
<dbReference type="InterPro" id="IPR043129">
    <property type="entry name" value="ATPase_NBD"/>
</dbReference>
<dbReference type="Gene3D" id="3.30.1490.300">
    <property type="match status" value="1"/>
</dbReference>
<dbReference type="KEGG" id="dax:FDQ92_02295"/>
<dbReference type="InterPro" id="IPR050696">
    <property type="entry name" value="FtsA/MreB"/>
</dbReference>
<sequence length="351" mass="38376">MLRRQTGIVGLDLGSHSVKVVQLTRAKTGWKLVNLGLAILPPGAVVEGRVEQPERVAETAAKLVSHLKTKEKRVASSIAGYEVMIKKIELPSMSEQELESRLKEQLGQYVPYQLEEVNVDYEILGVARDKPNAMDVLLVAAKKESVNDYVGLIRLAGLEPAVIDVDFFALSNAFEVTYGVNLEENVALVDIGASKTGMTVLQGGAPVFTRDLPMGGNEITESIARGLSVPWDQAERLKLGEKAGEAAAAELEKIFVEAVRGWAGGLRRALDFYYTNYPDFAIHRILLSGGSARLPGLPEVLRLETKVPTEVFNPLVRLDYDADQFDPAYLEYIGPQMAICLGLGLRSDENP</sequence>
<dbReference type="PIRSF" id="PIRSF019169">
    <property type="entry name" value="PilM"/>
    <property type="match status" value="1"/>
</dbReference>
<keyword evidence="3" id="KW-1185">Reference proteome</keyword>
<evidence type="ECO:0000313" key="3">
    <source>
        <dbReference type="Proteomes" id="UP000298602"/>
    </source>
</evidence>
<dbReference type="Proteomes" id="UP000298602">
    <property type="component" value="Chromosome"/>
</dbReference>
<gene>
    <name evidence="2" type="primary">pilM</name>
    <name evidence="2" type="ORF">FDQ92_02295</name>
</gene>
<proteinExistence type="predicted"/>
<organism evidence="2 3">
    <name type="scientific">Desulfoglaeba alkanexedens ALDC</name>
    <dbReference type="NCBI Taxonomy" id="980445"/>
    <lineage>
        <taxon>Bacteria</taxon>
        <taxon>Pseudomonadati</taxon>
        <taxon>Thermodesulfobacteriota</taxon>
        <taxon>Syntrophobacteria</taxon>
        <taxon>Syntrophobacterales</taxon>
        <taxon>Syntrophobacteraceae</taxon>
        <taxon>Desulfoglaeba</taxon>
    </lineage>
</organism>
<dbReference type="RefSeq" id="WP_137423098.1">
    <property type="nucleotide sequence ID" value="NZ_CP040098.1"/>
</dbReference>
<dbReference type="EMBL" id="CP040098">
    <property type="protein sequence ID" value="QCQ21129.1"/>
    <property type="molecule type" value="Genomic_DNA"/>
</dbReference>
<evidence type="ECO:0000313" key="2">
    <source>
        <dbReference type="EMBL" id="QCQ21129.1"/>
    </source>
</evidence>
<protein>
    <submittedName>
        <fullName evidence="2">Type IV pilus assembly protein PilM</fullName>
    </submittedName>
</protein>
<dbReference type="Pfam" id="PF11104">
    <property type="entry name" value="PilM_2"/>
    <property type="match status" value="1"/>
</dbReference>
<dbReference type="InterPro" id="IPR003494">
    <property type="entry name" value="SHS2_FtsA"/>
</dbReference>
<dbReference type="SMART" id="SM00842">
    <property type="entry name" value="FtsA"/>
    <property type="match status" value="1"/>
</dbReference>
<dbReference type="OrthoDB" id="9773403at2"/>
<dbReference type="PANTHER" id="PTHR32432">
    <property type="entry name" value="CELL DIVISION PROTEIN FTSA-RELATED"/>
    <property type="match status" value="1"/>
</dbReference>
<dbReference type="AlphaFoldDB" id="A0A4P8L090"/>
<dbReference type="InterPro" id="IPR005883">
    <property type="entry name" value="PilM"/>
</dbReference>
<dbReference type="SUPFAM" id="SSF53067">
    <property type="entry name" value="Actin-like ATPase domain"/>
    <property type="match status" value="2"/>
</dbReference>
<dbReference type="NCBIfam" id="TIGR01175">
    <property type="entry name" value="pilM"/>
    <property type="match status" value="1"/>
</dbReference>
<evidence type="ECO:0000259" key="1">
    <source>
        <dbReference type="SMART" id="SM00842"/>
    </source>
</evidence>
<dbReference type="GO" id="GO:0051301">
    <property type="term" value="P:cell division"/>
    <property type="evidence" value="ECO:0007669"/>
    <property type="project" value="InterPro"/>
</dbReference>
<dbReference type="PANTHER" id="PTHR32432:SF3">
    <property type="entry name" value="ETHANOLAMINE UTILIZATION PROTEIN EUTJ"/>
    <property type="match status" value="1"/>
</dbReference>
<feature type="domain" description="SHS2" evidence="1">
    <location>
        <begin position="8"/>
        <end position="174"/>
    </location>
</feature>
<accession>A0A4P8L090</accession>
<dbReference type="Gene3D" id="3.30.420.40">
    <property type="match status" value="2"/>
</dbReference>